<feature type="region of interest" description="Disordered" evidence="1">
    <location>
        <begin position="262"/>
        <end position="330"/>
    </location>
</feature>
<evidence type="ECO:0000313" key="2">
    <source>
        <dbReference type="EMBL" id="GFR19263.1"/>
    </source>
</evidence>
<feature type="region of interest" description="Disordered" evidence="1">
    <location>
        <begin position="223"/>
        <end position="244"/>
    </location>
</feature>
<sequence length="414" mass="47579">MSLDWKPCAKHSCLCSMCKCGDHICPQQIESKLPLKLQGLGNQEETSWRHDPEKKRKICQAFDQLPESDRYTSTTYQYDYKIRPDIAGPPENARMETNLKCEPGTMEKKSTYFGDFIKWPDVDMELCRAKSCRPNGEIQDDLTLKGPVDVSKFSPQTYRSLERYYCPPNCVGVVAHLQGQKCLVPHKEKFNLGPPTRKDTTDRRPKKPLSKYSSYMLDYIPHKIEPSPSPKEKGRKSGLGQPISPTAFDTLYKREYVWPPKISNAGKAQKPKSPTPEVGKRKPMSTVSSHMTDYKDPNVTERMPVRHPKDPFVPPTCRMESETTTGNSFPRWKELPTQEVAKPIKDIKHDMGKSDERLLVSTYQEDFHGLRAALCPAKTIQNYGRLAKEPKYQFVCSDDRHEHYEYRPLTNNKT</sequence>
<dbReference type="OrthoDB" id="6418077at2759"/>
<feature type="compositionally biased region" description="Basic and acidic residues" evidence="1">
    <location>
        <begin position="187"/>
        <end position="203"/>
    </location>
</feature>
<dbReference type="EMBL" id="BMAO01017908">
    <property type="protein sequence ID" value="GFR19263.1"/>
    <property type="molecule type" value="Genomic_DNA"/>
</dbReference>
<proteinExistence type="predicted"/>
<feature type="compositionally biased region" description="Basic and acidic residues" evidence="1">
    <location>
        <begin position="292"/>
        <end position="310"/>
    </location>
</feature>
<protein>
    <submittedName>
        <fullName evidence="2">Uncharacterized protein</fullName>
    </submittedName>
</protein>
<keyword evidence="3" id="KW-1185">Reference proteome</keyword>
<evidence type="ECO:0000313" key="3">
    <source>
        <dbReference type="Proteomes" id="UP000887116"/>
    </source>
</evidence>
<reference evidence="2" key="1">
    <citation type="submission" date="2020-07" db="EMBL/GenBank/DDBJ databases">
        <title>Multicomponent nature underlies the extraordinary mechanical properties of spider dragline silk.</title>
        <authorList>
            <person name="Kono N."/>
            <person name="Nakamura H."/>
            <person name="Mori M."/>
            <person name="Yoshida Y."/>
            <person name="Ohtoshi R."/>
            <person name="Malay A.D."/>
            <person name="Moran D.A.P."/>
            <person name="Tomita M."/>
            <person name="Numata K."/>
            <person name="Arakawa K."/>
        </authorList>
    </citation>
    <scope>NUCLEOTIDE SEQUENCE</scope>
</reference>
<name>A0A8X6HAY3_TRICU</name>
<dbReference type="AlphaFoldDB" id="A0A8X6HAY3"/>
<gene>
    <name evidence="2" type="primary">AVEN_39636_1</name>
    <name evidence="2" type="ORF">TNCT_508641</name>
</gene>
<evidence type="ECO:0000256" key="1">
    <source>
        <dbReference type="SAM" id="MobiDB-lite"/>
    </source>
</evidence>
<dbReference type="Proteomes" id="UP000887116">
    <property type="component" value="Unassembled WGS sequence"/>
</dbReference>
<feature type="region of interest" description="Disordered" evidence="1">
    <location>
        <begin position="187"/>
        <end position="209"/>
    </location>
</feature>
<accession>A0A8X6HAY3</accession>
<comment type="caution">
    <text evidence="2">The sequence shown here is derived from an EMBL/GenBank/DDBJ whole genome shotgun (WGS) entry which is preliminary data.</text>
</comment>
<organism evidence="2 3">
    <name type="scientific">Trichonephila clavata</name>
    <name type="common">Joro spider</name>
    <name type="synonym">Nephila clavata</name>
    <dbReference type="NCBI Taxonomy" id="2740835"/>
    <lineage>
        <taxon>Eukaryota</taxon>
        <taxon>Metazoa</taxon>
        <taxon>Ecdysozoa</taxon>
        <taxon>Arthropoda</taxon>
        <taxon>Chelicerata</taxon>
        <taxon>Arachnida</taxon>
        <taxon>Araneae</taxon>
        <taxon>Araneomorphae</taxon>
        <taxon>Entelegynae</taxon>
        <taxon>Araneoidea</taxon>
        <taxon>Nephilidae</taxon>
        <taxon>Trichonephila</taxon>
    </lineage>
</organism>